<dbReference type="InterPro" id="IPR036365">
    <property type="entry name" value="PGBD-like_sf"/>
</dbReference>
<feature type="non-terminal residue" evidence="2">
    <location>
        <position position="1"/>
    </location>
</feature>
<evidence type="ECO:0000313" key="3">
    <source>
        <dbReference type="Proteomes" id="UP000677812"/>
    </source>
</evidence>
<reference evidence="2 3" key="1">
    <citation type="submission" date="2021-04" db="EMBL/GenBank/DDBJ databases">
        <title>The complete genome sequence of Neokomagataea sp. TBRC 2177.</title>
        <authorList>
            <person name="Charoenyingcharoen P."/>
            <person name="Yukphan P."/>
        </authorList>
    </citation>
    <scope>NUCLEOTIDE SEQUENCE [LARGE SCALE GENOMIC DNA]</scope>
    <source>
        <strain evidence="2 3">TBRC 2177</strain>
    </source>
</reference>
<dbReference type="SUPFAM" id="SSF47090">
    <property type="entry name" value="PGBD-like"/>
    <property type="match status" value="1"/>
</dbReference>
<dbReference type="EMBL" id="JAGRQH010000137">
    <property type="protein sequence ID" value="MBR0560822.1"/>
    <property type="molecule type" value="Genomic_DNA"/>
</dbReference>
<protein>
    <submittedName>
        <fullName evidence="2">Peptidoglycan-binding protein</fullName>
    </submittedName>
</protein>
<comment type="caution">
    <text evidence="2">The sequence shown here is derived from an EMBL/GenBank/DDBJ whole genome shotgun (WGS) entry which is preliminary data.</text>
</comment>
<organism evidence="2 3">
    <name type="scientific">Neokomagataea anthophila</name>
    <dbReference type="NCBI Taxonomy" id="2826925"/>
    <lineage>
        <taxon>Bacteria</taxon>
        <taxon>Pseudomonadati</taxon>
        <taxon>Pseudomonadota</taxon>
        <taxon>Alphaproteobacteria</taxon>
        <taxon>Acetobacterales</taxon>
        <taxon>Acetobacteraceae</taxon>
        <taxon>Neokomagataea</taxon>
    </lineage>
</organism>
<dbReference type="Gene3D" id="1.10.101.10">
    <property type="entry name" value="PGBD-like superfamily/PGBD"/>
    <property type="match status" value="1"/>
</dbReference>
<evidence type="ECO:0000259" key="1">
    <source>
        <dbReference type="Pfam" id="PF01471"/>
    </source>
</evidence>
<feature type="domain" description="Peptidoglycan binding-like" evidence="1">
    <location>
        <begin position="1"/>
        <end position="29"/>
    </location>
</feature>
<dbReference type="RefSeq" id="WP_211683546.1">
    <property type="nucleotide sequence ID" value="NZ_JAGRQH010000137.1"/>
</dbReference>
<evidence type="ECO:0000313" key="2">
    <source>
        <dbReference type="EMBL" id="MBR0560822.1"/>
    </source>
</evidence>
<dbReference type="Proteomes" id="UP000677812">
    <property type="component" value="Unassembled WGS sequence"/>
</dbReference>
<dbReference type="InterPro" id="IPR002477">
    <property type="entry name" value="Peptidoglycan-bd-like"/>
</dbReference>
<keyword evidence="3" id="KW-1185">Reference proteome</keyword>
<dbReference type="InterPro" id="IPR036366">
    <property type="entry name" value="PGBDSf"/>
</dbReference>
<gene>
    <name evidence="2" type="ORF">KB213_12315</name>
</gene>
<accession>A0ABS5EA87</accession>
<proteinExistence type="predicted"/>
<name>A0ABS5EA87_9PROT</name>
<sequence length="35" mass="3754">DTKEAIKAFQRKVGLIPDGVAGNRTKSAMRAYTGC</sequence>
<dbReference type="Pfam" id="PF01471">
    <property type="entry name" value="PG_binding_1"/>
    <property type="match status" value="1"/>
</dbReference>